<dbReference type="SUPFAM" id="SSF55874">
    <property type="entry name" value="ATPase domain of HSP90 chaperone/DNA topoisomerase II/histidine kinase"/>
    <property type="match status" value="1"/>
</dbReference>
<dbReference type="SUPFAM" id="SSF63829">
    <property type="entry name" value="Calcium-dependent phosphotriesterase"/>
    <property type="match status" value="2"/>
</dbReference>
<dbReference type="Gene3D" id="2.60.40.10">
    <property type="entry name" value="Immunoglobulins"/>
    <property type="match status" value="1"/>
</dbReference>
<dbReference type="GO" id="GO:0000155">
    <property type="term" value="F:phosphorelay sensor kinase activity"/>
    <property type="evidence" value="ECO:0007669"/>
    <property type="project" value="InterPro"/>
</dbReference>
<dbReference type="GO" id="GO:0016020">
    <property type="term" value="C:membrane"/>
    <property type="evidence" value="ECO:0007669"/>
    <property type="project" value="InterPro"/>
</dbReference>
<dbReference type="AlphaFoldDB" id="A0A1M6FZI7"/>
<dbReference type="STRING" id="415425.SAMN05444363_2433"/>
<dbReference type="OrthoDB" id="9809670at2"/>
<dbReference type="Pfam" id="PF06580">
    <property type="entry name" value="His_kinase"/>
    <property type="match status" value="1"/>
</dbReference>
<reference evidence="7" key="1">
    <citation type="submission" date="2016-11" db="EMBL/GenBank/DDBJ databases">
        <authorList>
            <person name="Varghese N."/>
            <person name="Submissions S."/>
        </authorList>
    </citation>
    <scope>NUCLEOTIDE SEQUENCE [LARGE SCALE GENOMIC DNA]</scope>
    <source>
        <strain evidence="7">DSM 18829</strain>
    </source>
</reference>
<keyword evidence="2" id="KW-1133">Transmembrane helix</keyword>
<evidence type="ECO:0000256" key="1">
    <source>
        <dbReference type="SAM" id="Coils"/>
    </source>
</evidence>
<feature type="chain" id="PRO_5009917572" evidence="3">
    <location>
        <begin position="17"/>
        <end position="946"/>
    </location>
</feature>
<proteinExistence type="predicted"/>
<keyword evidence="1" id="KW-0175">Coiled coil</keyword>
<dbReference type="Pfam" id="PF07494">
    <property type="entry name" value="Reg_prop"/>
    <property type="match status" value="2"/>
</dbReference>
<keyword evidence="3" id="KW-0732">Signal</keyword>
<organism evidence="6 7">
    <name type="scientific">Flavobacterium terrae</name>
    <dbReference type="NCBI Taxonomy" id="415425"/>
    <lineage>
        <taxon>Bacteria</taxon>
        <taxon>Pseudomonadati</taxon>
        <taxon>Bacteroidota</taxon>
        <taxon>Flavobacteriia</taxon>
        <taxon>Flavobacteriales</taxon>
        <taxon>Flavobacteriaceae</taxon>
        <taxon>Flavobacterium</taxon>
    </lineage>
</organism>
<keyword evidence="7" id="KW-1185">Reference proteome</keyword>
<protein>
    <submittedName>
        <fullName evidence="6">Two component regulator propeller</fullName>
    </submittedName>
</protein>
<dbReference type="PANTHER" id="PTHR34220:SF7">
    <property type="entry name" value="SENSOR HISTIDINE KINASE YPDA"/>
    <property type="match status" value="1"/>
</dbReference>
<feature type="signal peptide" evidence="3">
    <location>
        <begin position="1"/>
        <end position="16"/>
    </location>
</feature>
<dbReference type="InterPro" id="IPR013783">
    <property type="entry name" value="Ig-like_fold"/>
</dbReference>
<evidence type="ECO:0000256" key="3">
    <source>
        <dbReference type="SAM" id="SignalP"/>
    </source>
</evidence>
<keyword evidence="2" id="KW-0472">Membrane</keyword>
<dbReference type="InterPro" id="IPR015943">
    <property type="entry name" value="WD40/YVTN_repeat-like_dom_sf"/>
</dbReference>
<keyword evidence="2" id="KW-0812">Transmembrane</keyword>
<feature type="transmembrane region" description="Helical" evidence="2">
    <location>
        <begin position="697"/>
        <end position="714"/>
    </location>
</feature>
<name>A0A1M6FZI7_9FLAO</name>
<evidence type="ECO:0000313" key="6">
    <source>
        <dbReference type="EMBL" id="SHJ03165.1"/>
    </source>
</evidence>
<evidence type="ECO:0000259" key="4">
    <source>
        <dbReference type="Pfam" id="PF06580"/>
    </source>
</evidence>
<evidence type="ECO:0000256" key="2">
    <source>
        <dbReference type="SAM" id="Phobius"/>
    </source>
</evidence>
<dbReference type="InterPro" id="IPR011110">
    <property type="entry name" value="Reg_prop"/>
</dbReference>
<dbReference type="InterPro" id="IPR010559">
    <property type="entry name" value="Sig_transdc_His_kin_internal"/>
</dbReference>
<dbReference type="InterPro" id="IPR050640">
    <property type="entry name" value="Bact_2-comp_sensor_kinase"/>
</dbReference>
<dbReference type="RefSeq" id="WP_073311761.1">
    <property type="nucleotide sequence ID" value="NZ_FQZI01000004.1"/>
</dbReference>
<dbReference type="Gene3D" id="2.130.10.10">
    <property type="entry name" value="YVTN repeat-like/Quinoprotein amine dehydrogenase"/>
    <property type="match status" value="2"/>
</dbReference>
<dbReference type="InterPro" id="IPR011123">
    <property type="entry name" value="Y_Y_Y"/>
</dbReference>
<feature type="domain" description="Two component regulator three Y" evidence="5">
    <location>
        <begin position="625"/>
        <end position="686"/>
    </location>
</feature>
<dbReference type="Pfam" id="PF07495">
    <property type="entry name" value="Y_Y_Y"/>
    <property type="match status" value="1"/>
</dbReference>
<feature type="coiled-coil region" evidence="1">
    <location>
        <begin position="720"/>
        <end position="747"/>
    </location>
</feature>
<feature type="domain" description="Signal transduction histidine kinase internal region" evidence="4">
    <location>
        <begin position="740"/>
        <end position="819"/>
    </location>
</feature>
<dbReference type="PANTHER" id="PTHR34220">
    <property type="entry name" value="SENSOR HISTIDINE KINASE YPDA"/>
    <property type="match status" value="1"/>
</dbReference>
<dbReference type="Proteomes" id="UP000184488">
    <property type="component" value="Unassembled WGS sequence"/>
</dbReference>
<evidence type="ECO:0000313" key="7">
    <source>
        <dbReference type="Proteomes" id="UP000184488"/>
    </source>
</evidence>
<dbReference type="Gene3D" id="3.30.565.10">
    <property type="entry name" value="Histidine kinase-like ATPase, C-terminal domain"/>
    <property type="match status" value="1"/>
</dbReference>
<evidence type="ECO:0000259" key="5">
    <source>
        <dbReference type="Pfam" id="PF07495"/>
    </source>
</evidence>
<sequence length="946" mass="109224">MLLRFVFLLITLSCFAQQPSHYVVGEEELAGVSIYSLLQDKDKSIWVSTNNGLYNYDGTKFSRIETSLINDLSLFGLTKDVFGDIYFFNLSGQIFKIEDKKIKLFWQVPKKYNSSVFYIAFDSDNNLIISCKSLLKVTKNGSYKVCHSFDRNDACQMSIDEDRNIYFWDNNKVFKFDGDHLTYKQEPKGTQNILMVHQSKKGVVSLVSNLEPVVVYKNWNGDSKRIEFNVPVQETISYISYISEKYDYYWLASSNNGIYCFTKNGSSNYNGKKLFQDYFISSYLEDDDGNIWLATFGKGMLIIPNMKIVDFSNNSIIGNDDLSKITKKNNVVYFGGVKGNVYELKDNNISIVNSNFKKIESLLYIPKNDLFFVNSSVYKTIFSSQKAAENTYNKYDVYESKKTDSVFFVTRRGLFCLEKNLEATNLNYDIRSYCVYKDEKNDITWIGSSTGLEIKRGNTITKVEVSKRPVFANSIIEVDQETWIASNNGICVFEKDRFKKKFSKKEGLISDKINKIIKQNNYVYIASNEGIQRYDLLKKQFSNFTKSNGLISNAVFDFEVIEEQIYIITAMGIQKFNFNDLQVPILPQINFESVIVNGSEQVENKVVLANKNNTIEFHLKTILHGNKSNLKYVYQLKGYDAAPLENSFFENTIKYTNLPAGNYELVVFLKDANGSVSKSSRFSFEIEEVFWKKTKNIVLFSLLLLALIYGFYRIRIRYILNQKNIELEKERYKIELAKSQLKALNSQMNPHFIFNALNSIQEYILLNKKEQASNYLGDFADLMRSYLEHSQLDSISLKDEIETLQLYLSLEKIRFEDDLSYEFTIDKNILLDNIEIPSFIIQPFIENAIKHGLLHKQGDKKIDVSFQLLDSDTIRCEVVDNGVGRVKSSEINKNKKRTSFAVDANQNRLELLNQKFSNKIGLEIVDLYDDNLPTGTKVILTLPIFK</sequence>
<dbReference type="InterPro" id="IPR036890">
    <property type="entry name" value="HATPase_C_sf"/>
</dbReference>
<gene>
    <name evidence="6" type="ORF">SAMN05444363_2433</name>
</gene>
<accession>A0A1M6FZI7</accession>
<dbReference type="EMBL" id="FQZI01000004">
    <property type="protein sequence ID" value="SHJ03165.1"/>
    <property type="molecule type" value="Genomic_DNA"/>
</dbReference>